<dbReference type="InterPro" id="IPR007621">
    <property type="entry name" value="TPM_dom"/>
</dbReference>
<feature type="non-terminal residue" evidence="3">
    <location>
        <position position="87"/>
    </location>
</feature>
<evidence type="ECO:0000259" key="2">
    <source>
        <dbReference type="Pfam" id="PF04536"/>
    </source>
</evidence>
<evidence type="ECO:0000256" key="1">
    <source>
        <dbReference type="SAM" id="SignalP"/>
    </source>
</evidence>
<comment type="caution">
    <text evidence="3">The sequence shown here is derived from an EMBL/GenBank/DDBJ whole genome shotgun (WGS) entry which is preliminary data.</text>
</comment>
<sequence length="87" mass="9842">MRIFLLLLMLCGFQVFAERLPSVTDLTGTLTTEEQTALTQQLQTLEQQNHFQVVVLVTPTTGGKDIKLAASQSYGLYHWKPVGEKRY</sequence>
<dbReference type="EMBL" id="JAOVKC010001143">
    <property type="protein sequence ID" value="MCV5626069.1"/>
    <property type="molecule type" value="Genomic_DNA"/>
</dbReference>
<keyword evidence="1" id="KW-0732">Signal</keyword>
<accession>A0AAP3A4E3</accession>
<feature type="domain" description="TPM" evidence="2">
    <location>
        <begin position="23"/>
        <end position="85"/>
    </location>
</feature>
<proteinExistence type="predicted"/>
<gene>
    <name evidence="3" type="ORF">OFN31_31040</name>
</gene>
<dbReference type="Proteomes" id="UP001208624">
    <property type="component" value="Unassembled WGS sequence"/>
</dbReference>
<evidence type="ECO:0000313" key="4">
    <source>
        <dbReference type="Proteomes" id="UP001208624"/>
    </source>
</evidence>
<name>A0AAP3A4E3_ECOLX</name>
<feature type="chain" id="PRO_5042936025" evidence="1">
    <location>
        <begin position="18"/>
        <end position="87"/>
    </location>
</feature>
<dbReference type="AlphaFoldDB" id="A0AAP3A4E3"/>
<protein>
    <submittedName>
        <fullName evidence="3">TPM domain-containing protein</fullName>
    </submittedName>
</protein>
<dbReference type="Gene3D" id="3.10.310.50">
    <property type="match status" value="1"/>
</dbReference>
<dbReference type="Pfam" id="PF04536">
    <property type="entry name" value="TPM_phosphatase"/>
    <property type="match status" value="1"/>
</dbReference>
<evidence type="ECO:0000313" key="3">
    <source>
        <dbReference type="EMBL" id="MCV5626069.1"/>
    </source>
</evidence>
<organism evidence="3 4">
    <name type="scientific">Escherichia coli</name>
    <dbReference type="NCBI Taxonomy" id="562"/>
    <lineage>
        <taxon>Bacteria</taxon>
        <taxon>Pseudomonadati</taxon>
        <taxon>Pseudomonadota</taxon>
        <taxon>Gammaproteobacteria</taxon>
        <taxon>Enterobacterales</taxon>
        <taxon>Enterobacteriaceae</taxon>
        <taxon>Escherichia</taxon>
    </lineage>
</organism>
<reference evidence="3" key="1">
    <citation type="submission" date="2023-06" db="EMBL/GenBank/DDBJ databases">
        <title>Deciphering the underlying mechanisms mediating the transmission of blaNDM gene from human to animals in China.</title>
        <authorList>
            <person name="Chen K."/>
            <person name="Chen S."/>
        </authorList>
    </citation>
    <scope>NUCLEOTIDE SEQUENCE</scope>
    <source>
        <strain evidence="3">1199</strain>
    </source>
</reference>
<feature type="signal peptide" evidence="1">
    <location>
        <begin position="1"/>
        <end position="17"/>
    </location>
</feature>